<dbReference type="RefSeq" id="WP_086202527.1">
    <property type="nucleotide sequence ID" value="NZ_NEGB01000001.1"/>
</dbReference>
<comment type="caution">
    <text evidence="2">The sequence shown here is derived from an EMBL/GenBank/DDBJ whole genome shotgun (WGS) entry which is preliminary data.</text>
</comment>
<gene>
    <name evidence="2" type="ORF">B9T28_03445</name>
</gene>
<dbReference type="STRING" id="1977882.B9T28_03445"/>
<accession>A0A1Y3CKM2</accession>
<keyword evidence="3" id="KW-1185">Reference proteome</keyword>
<dbReference type="OrthoDB" id="8480302at2"/>
<keyword evidence="1" id="KW-1133">Transmembrane helix</keyword>
<dbReference type="Proteomes" id="UP000242765">
    <property type="component" value="Unassembled WGS sequence"/>
</dbReference>
<keyword evidence="1" id="KW-0472">Membrane</keyword>
<name>A0A1Y3CKM2_9GAMM</name>
<evidence type="ECO:0000256" key="1">
    <source>
        <dbReference type="SAM" id="Phobius"/>
    </source>
</evidence>
<organism evidence="2 3">
    <name type="scientific">Acinetobacter silvestris</name>
    <dbReference type="NCBI Taxonomy" id="1977882"/>
    <lineage>
        <taxon>Bacteria</taxon>
        <taxon>Pseudomonadati</taxon>
        <taxon>Pseudomonadota</taxon>
        <taxon>Gammaproteobacteria</taxon>
        <taxon>Moraxellales</taxon>
        <taxon>Moraxellaceae</taxon>
        <taxon>Acinetobacter</taxon>
    </lineage>
</organism>
<keyword evidence="1" id="KW-0812">Transmembrane</keyword>
<dbReference type="AlphaFoldDB" id="A0A1Y3CKM2"/>
<evidence type="ECO:0000313" key="3">
    <source>
        <dbReference type="Proteomes" id="UP000242765"/>
    </source>
</evidence>
<reference evidence="2 3" key="1">
    <citation type="submission" date="2017-04" db="EMBL/GenBank/DDBJ databases">
        <title>High diversity of culturable Acinetobacter species in natural soil and water ecosystems.</title>
        <authorList>
            <person name="Nemec A."/>
            <person name="Radolfova-Krizova L."/>
        </authorList>
    </citation>
    <scope>NUCLEOTIDE SEQUENCE [LARGE SCALE GENOMIC DNA]</scope>
    <source>
        <strain evidence="2 3">ANC 4999</strain>
    </source>
</reference>
<dbReference type="EMBL" id="NEGB01000001">
    <property type="protein sequence ID" value="OTG67679.1"/>
    <property type="molecule type" value="Genomic_DNA"/>
</dbReference>
<feature type="transmembrane region" description="Helical" evidence="1">
    <location>
        <begin position="101"/>
        <end position="117"/>
    </location>
</feature>
<proteinExistence type="predicted"/>
<protein>
    <submittedName>
        <fullName evidence="2">Phosphoenolpyruvate synthase</fullName>
    </submittedName>
</protein>
<keyword evidence="2" id="KW-0670">Pyruvate</keyword>
<evidence type="ECO:0000313" key="2">
    <source>
        <dbReference type="EMBL" id="OTG67679.1"/>
    </source>
</evidence>
<sequence>MGWVVIESYSFPYEAQIAKAKLDSCDIPSYIENEHTINMNWLYSNAIGGVRLAVPESFKEEAYSLIHQDFSHEVVQHFEIPVEHCPACGSPEIEPYTQGKRSAFLVFIFLGFPLFFYKHGLRCKKCLHFYSDQ</sequence>